<proteinExistence type="predicted"/>
<sequence>MQRIRPKLLEVLLLQMFCRSWKSVDTDRRGFVAGGRKFSALFSLQHVERNRCGSLLCFYYLHMCENMQRNLQDMKNHCRFKLSVKVLQDWCVCSPHAEHVGT</sequence>
<gene>
    <name evidence="2" type="ORF">AMECASPLE_032112</name>
</gene>
<reference evidence="2 3" key="1">
    <citation type="submission" date="2021-06" db="EMBL/GenBank/DDBJ databases">
        <authorList>
            <person name="Palmer J.M."/>
        </authorList>
    </citation>
    <scope>NUCLEOTIDE SEQUENCE [LARGE SCALE GENOMIC DNA]</scope>
    <source>
        <strain evidence="2 3">AS_MEX2019</strain>
        <tissue evidence="2">Muscle</tissue>
    </source>
</reference>
<comment type="caution">
    <text evidence="2">The sequence shown here is derived from an EMBL/GenBank/DDBJ whole genome shotgun (WGS) entry which is preliminary data.</text>
</comment>
<feature type="signal peptide" evidence="1">
    <location>
        <begin position="1"/>
        <end position="23"/>
    </location>
</feature>
<keyword evidence="1" id="KW-0732">Signal</keyword>
<evidence type="ECO:0000313" key="3">
    <source>
        <dbReference type="Proteomes" id="UP001469553"/>
    </source>
</evidence>
<evidence type="ECO:0000313" key="2">
    <source>
        <dbReference type="EMBL" id="MEQ2297175.1"/>
    </source>
</evidence>
<organism evidence="2 3">
    <name type="scientific">Ameca splendens</name>
    <dbReference type="NCBI Taxonomy" id="208324"/>
    <lineage>
        <taxon>Eukaryota</taxon>
        <taxon>Metazoa</taxon>
        <taxon>Chordata</taxon>
        <taxon>Craniata</taxon>
        <taxon>Vertebrata</taxon>
        <taxon>Euteleostomi</taxon>
        <taxon>Actinopterygii</taxon>
        <taxon>Neopterygii</taxon>
        <taxon>Teleostei</taxon>
        <taxon>Neoteleostei</taxon>
        <taxon>Acanthomorphata</taxon>
        <taxon>Ovalentaria</taxon>
        <taxon>Atherinomorphae</taxon>
        <taxon>Cyprinodontiformes</taxon>
        <taxon>Goodeidae</taxon>
        <taxon>Ameca</taxon>
    </lineage>
</organism>
<keyword evidence="3" id="KW-1185">Reference proteome</keyword>
<feature type="chain" id="PRO_5045138648" description="Secreted protein" evidence="1">
    <location>
        <begin position="24"/>
        <end position="102"/>
    </location>
</feature>
<accession>A0ABV0YTK1</accession>
<protein>
    <recommendedName>
        <fullName evidence="4">Secreted protein</fullName>
    </recommendedName>
</protein>
<dbReference type="Proteomes" id="UP001469553">
    <property type="component" value="Unassembled WGS sequence"/>
</dbReference>
<dbReference type="EMBL" id="JAHRIP010041724">
    <property type="protein sequence ID" value="MEQ2297175.1"/>
    <property type="molecule type" value="Genomic_DNA"/>
</dbReference>
<evidence type="ECO:0008006" key="4">
    <source>
        <dbReference type="Google" id="ProtNLM"/>
    </source>
</evidence>
<evidence type="ECO:0000256" key="1">
    <source>
        <dbReference type="SAM" id="SignalP"/>
    </source>
</evidence>
<name>A0ABV0YTK1_9TELE</name>